<dbReference type="PANTHER" id="PTHR13696">
    <property type="entry name" value="P-LOOP CONTAINING NUCLEOSIDE TRIPHOSPHATE HYDROLASE"/>
    <property type="match status" value="1"/>
</dbReference>
<dbReference type="Proteomes" id="UP000540556">
    <property type="component" value="Unassembled WGS sequence"/>
</dbReference>
<proteinExistence type="predicted"/>
<dbReference type="RefSeq" id="WP_182950056.1">
    <property type="nucleotide sequence ID" value="NZ_JABEQK010000007.1"/>
</dbReference>
<protein>
    <submittedName>
        <fullName evidence="1">Cellulose synthase operon protein YhjQ</fullName>
    </submittedName>
</protein>
<dbReference type="InterPro" id="IPR027417">
    <property type="entry name" value="P-loop_NTPase"/>
</dbReference>
<name>A0A7W4PPE4_9PROT</name>
<gene>
    <name evidence="1" type="primary">yhjQ</name>
    <name evidence="1" type="ORF">HLH27_10970</name>
</gene>
<evidence type="ECO:0000313" key="2">
    <source>
        <dbReference type="Proteomes" id="UP000540556"/>
    </source>
</evidence>
<dbReference type="InterPro" id="IPR017746">
    <property type="entry name" value="Cellulose_synthase_operon_BcsQ"/>
</dbReference>
<comment type="caution">
    <text evidence="1">The sequence shown here is derived from an EMBL/GenBank/DDBJ whole genome shotgun (WGS) entry which is preliminary data.</text>
</comment>
<dbReference type="EMBL" id="JABEQK010000007">
    <property type="protein sequence ID" value="MBB2205537.1"/>
    <property type="molecule type" value="Genomic_DNA"/>
</dbReference>
<sequence length="250" mass="26852">MPLICCVSPKGGVGKSTVVANVAANLARLRSHRVVAVDLDPQNMLRLHMGVPLSENRGFIHLLGQPQYWYQIRHETPEGATILPYGGMDMAQSVEMSARVRQNPDLLAEPLRQIAADPRTLVIVDTEPGPSAMLHAILPRVDLLVTVLTADAASAALFSDIESGRTYGAAHSAPQCFIINQFDPMTRLGPVIARSLGAQMGRRLLGIVHRDEHMGEALAAQKPVAAYAPRSQATHDLGAISHRLVAMVGG</sequence>
<dbReference type="Pfam" id="PF06564">
    <property type="entry name" value="CBP_BcsQ"/>
    <property type="match status" value="1"/>
</dbReference>
<dbReference type="AlphaFoldDB" id="A0A7W4PPE4"/>
<accession>A0A7W4PPE4</accession>
<reference evidence="1 2" key="1">
    <citation type="submission" date="2020-04" db="EMBL/GenBank/DDBJ databases">
        <title>Description of novel Gluconacetobacter.</title>
        <authorList>
            <person name="Sombolestani A."/>
        </authorList>
    </citation>
    <scope>NUCLEOTIDE SEQUENCE [LARGE SCALE GENOMIC DNA]</scope>
    <source>
        <strain evidence="1 2">LMG 27800</strain>
    </source>
</reference>
<evidence type="ECO:0000313" key="1">
    <source>
        <dbReference type="EMBL" id="MBB2205537.1"/>
    </source>
</evidence>
<dbReference type="SUPFAM" id="SSF52540">
    <property type="entry name" value="P-loop containing nucleoside triphosphate hydrolases"/>
    <property type="match status" value="1"/>
</dbReference>
<dbReference type="NCBIfam" id="TIGR03371">
    <property type="entry name" value="cellulose_yhjQ"/>
    <property type="match status" value="1"/>
</dbReference>
<keyword evidence="2" id="KW-1185">Reference proteome</keyword>
<organism evidence="1 2">
    <name type="scientific">Gluconacetobacter takamatsuzukensis</name>
    <dbReference type="NCBI Taxonomy" id="1286190"/>
    <lineage>
        <taxon>Bacteria</taxon>
        <taxon>Pseudomonadati</taxon>
        <taxon>Pseudomonadota</taxon>
        <taxon>Alphaproteobacteria</taxon>
        <taxon>Acetobacterales</taxon>
        <taxon>Acetobacteraceae</taxon>
        <taxon>Gluconacetobacter</taxon>
    </lineage>
</organism>
<dbReference type="InterPro" id="IPR050678">
    <property type="entry name" value="DNA_Partitioning_ATPase"/>
</dbReference>
<dbReference type="PANTHER" id="PTHR13696:SF52">
    <property type="entry name" value="PARA FAMILY PROTEIN CT_582"/>
    <property type="match status" value="1"/>
</dbReference>
<dbReference type="Gene3D" id="3.40.50.300">
    <property type="entry name" value="P-loop containing nucleotide triphosphate hydrolases"/>
    <property type="match status" value="1"/>
</dbReference>